<keyword evidence="1" id="KW-1133">Transmembrane helix</keyword>
<evidence type="ECO:0000256" key="1">
    <source>
        <dbReference type="SAM" id="Phobius"/>
    </source>
</evidence>
<feature type="transmembrane region" description="Helical" evidence="1">
    <location>
        <begin position="37"/>
        <end position="70"/>
    </location>
</feature>
<dbReference type="RefSeq" id="WP_091110549.1">
    <property type="nucleotide sequence ID" value="NZ_BKAF01000004.1"/>
</dbReference>
<evidence type="ECO:0000259" key="2">
    <source>
        <dbReference type="PROSITE" id="PS51186"/>
    </source>
</evidence>
<dbReference type="AlphaFoldDB" id="A0A1I3D5G8"/>
<dbReference type="PROSITE" id="PS51186">
    <property type="entry name" value="GNAT"/>
    <property type="match status" value="1"/>
</dbReference>
<sequence>MTWLEDHWLDVLGWGGSALLVFSLLQARVLRFRSLNLVACLILLLFNALLGVWPMVGMNAVLAVINLVFIVRLSCERHDEAAFEVVQVDLDDEYLRHVLTTHEADIKKFQPDFGTRPDEGQHAFVIVKLDETVGVVLLRRDGDIALIELDYVTPKYRDFSPGEFVWRRSSVLKDLGYHHVRTSPRMVNAYYEHVGFRRNGREFMLDL</sequence>
<dbReference type="EMBL" id="FOQG01000002">
    <property type="protein sequence ID" value="SFH81962.1"/>
    <property type="molecule type" value="Genomic_DNA"/>
</dbReference>
<dbReference type="OrthoDB" id="677174at2"/>
<dbReference type="GO" id="GO:0016747">
    <property type="term" value="F:acyltransferase activity, transferring groups other than amino-acyl groups"/>
    <property type="evidence" value="ECO:0007669"/>
    <property type="project" value="InterPro"/>
</dbReference>
<gene>
    <name evidence="3" type="ORF">SAMN05216561_102361</name>
</gene>
<organism evidence="3 4">
    <name type="scientific">Nocardioides psychrotolerans</name>
    <dbReference type="NCBI Taxonomy" id="1005945"/>
    <lineage>
        <taxon>Bacteria</taxon>
        <taxon>Bacillati</taxon>
        <taxon>Actinomycetota</taxon>
        <taxon>Actinomycetes</taxon>
        <taxon>Propionibacteriales</taxon>
        <taxon>Nocardioidaceae</taxon>
        <taxon>Nocardioides</taxon>
    </lineage>
</organism>
<accession>A0A1I3D5G8</accession>
<dbReference type="Proteomes" id="UP000198649">
    <property type="component" value="Unassembled WGS sequence"/>
</dbReference>
<keyword evidence="1" id="KW-0472">Membrane</keyword>
<dbReference type="InterPro" id="IPR000182">
    <property type="entry name" value="GNAT_dom"/>
</dbReference>
<dbReference type="SUPFAM" id="SSF55729">
    <property type="entry name" value="Acyl-CoA N-acyltransferases (Nat)"/>
    <property type="match status" value="1"/>
</dbReference>
<keyword evidence="4" id="KW-1185">Reference proteome</keyword>
<name>A0A1I3D5G8_9ACTN</name>
<feature type="transmembrane region" description="Helical" evidence="1">
    <location>
        <begin position="12"/>
        <end position="30"/>
    </location>
</feature>
<feature type="domain" description="N-acetyltransferase" evidence="2">
    <location>
        <begin position="85"/>
        <end position="207"/>
    </location>
</feature>
<evidence type="ECO:0000313" key="4">
    <source>
        <dbReference type="Proteomes" id="UP000198649"/>
    </source>
</evidence>
<dbReference type="STRING" id="1005945.SAMN05216561_102361"/>
<keyword evidence="1" id="KW-0812">Transmembrane</keyword>
<reference evidence="3 4" key="1">
    <citation type="submission" date="2016-10" db="EMBL/GenBank/DDBJ databases">
        <authorList>
            <person name="de Groot N.N."/>
        </authorList>
    </citation>
    <scope>NUCLEOTIDE SEQUENCE [LARGE SCALE GENOMIC DNA]</scope>
    <source>
        <strain evidence="3 4">CGMCC 1.11156</strain>
    </source>
</reference>
<dbReference type="InterPro" id="IPR016181">
    <property type="entry name" value="Acyl_CoA_acyltransferase"/>
</dbReference>
<protein>
    <submittedName>
        <fullName evidence="3">Inner membrane protein</fullName>
    </submittedName>
</protein>
<evidence type="ECO:0000313" key="3">
    <source>
        <dbReference type="EMBL" id="SFH81962.1"/>
    </source>
</evidence>
<proteinExistence type="predicted"/>